<evidence type="ECO:0000259" key="2">
    <source>
        <dbReference type="Pfam" id="PF04982"/>
    </source>
</evidence>
<dbReference type="STRING" id="1348774.AB433_04510"/>
<keyword evidence="4" id="KW-1185">Reference proteome</keyword>
<dbReference type="AlphaFoldDB" id="A0A0G3XLP5"/>
<dbReference type="PANTHER" id="PTHR33741:SF5">
    <property type="entry name" value="TRANSMEMBRANE PROTEIN DDB_G0269096-RELATED"/>
    <property type="match status" value="1"/>
</dbReference>
<dbReference type="PANTHER" id="PTHR33741">
    <property type="entry name" value="TRANSMEMBRANE PROTEIN DDB_G0269096-RELATED"/>
    <property type="match status" value="1"/>
</dbReference>
<feature type="transmembrane region" description="Helical" evidence="1">
    <location>
        <begin position="12"/>
        <end position="36"/>
    </location>
</feature>
<dbReference type="InterPro" id="IPR058581">
    <property type="entry name" value="TM_HPP"/>
</dbReference>
<evidence type="ECO:0000256" key="1">
    <source>
        <dbReference type="SAM" id="Phobius"/>
    </source>
</evidence>
<protein>
    <recommendedName>
        <fullName evidence="2">HPP transmembrane region domain-containing protein</fullName>
    </recommendedName>
</protein>
<proteinExistence type="predicted"/>
<dbReference type="EMBL" id="CP011770">
    <property type="protein sequence ID" value="AKM11534.1"/>
    <property type="molecule type" value="Genomic_DNA"/>
</dbReference>
<dbReference type="Pfam" id="PF04982">
    <property type="entry name" value="TM_HPP"/>
    <property type="match status" value="1"/>
</dbReference>
<keyword evidence="1" id="KW-1133">Transmembrane helix</keyword>
<evidence type="ECO:0000313" key="3">
    <source>
        <dbReference type="EMBL" id="AKM11534.1"/>
    </source>
</evidence>
<name>A0A0G3XLP5_9SPHN</name>
<sequence length="229" mass="23833">MPFRLRMAGATISGRILSSLGAFGGILFVAIVTYAVNNEIGSSYMLIAPIGASAVLAFAVPSSPLAQPWSVLGGNCISALIALLIAHFVTSTGVASAVAVGGAILIMTATRSLHPPGGACALVMVLAYHHDQDSLAALFLSLALNSLALVIAAKAFHSLTGRTYPHQALPVTSHGQDEQLLHPDDIRSALADLGEVFDVTSGDLDAIFSRAQEHRSKRLSQLPAWRNAA</sequence>
<feature type="transmembrane region" description="Helical" evidence="1">
    <location>
        <begin position="43"/>
        <end position="60"/>
    </location>
</feature>
<dbReference type="InterPro" id="IPR007065">
    <property type="entry name" value="HPP"/>
</dbReference>
<evidence type="ECO:0000313" key="4">
    <source>
        <dbReference type="Proteomes" id="UP000035287"/>
    </source>
</evidence>
<dbReference type="Proteomes" id="UP000035287">
    <property type="component" value="Chromosome"/>
</dbReference>
<dbReference type="OrthoDB" id="9811720at2"/>
<dbReference type="KEGG" id="cna:AB433_04510"/>
<keyword evidence="1" id="KW-0472">Membrane</keyword>
<reference evidence="3 4" key="1">
    <citation type="submission" date="2015-06" db="EMBL/GenBank/DDBJ databases">
        <authorList>
            <person name="Zeng Y."/>
            <person name="Huang Y."/>
        </authorList>
    </citation>
    <scope>NUCLEOTIDE SEQUENCE [LARGE SCALE GENOMIC DNA]</scope>
    <source>
        <strain evidence="3 4">PQ-2</strain>
    </source>
</reference>
<accession>A0A0G3XLP5</accession>
<keyword evidence="1" id="KW-0812">Transmembrane</keyword>
<gene>
    <name evidence="3" type="ORF">AB433_04510</name>
</gene>
<feature type="transmembrane region" description="Helical" evidence="1">
    <location>
        <begin position="135"/>
        <end position="156"/>
    </location>
</feature>
<feature type="transmembrane region" description="Helical" evidence="1">
    <location>
        <begin position="80"/>
        <end position="106"/>
    </location>
</feature>
<organism evidence="3 4">
    <name type="scientific">Croceicoccus naphthovorans</name>
    <dbReference type="NCBI Taxonomy" id="1348774"/>
    <lineage>
        <taxon>Bacteria</taxon>
        <taxon>Pseudomonadati</taxon>
        <taxon>Pseudomonadota</taxon>
        <taxon>Alphaproteobacteria</taxon>
        <taxon>Sphingomonadales</taxon>
        <taxon>Erythrobacteraceae</taxon>
        <taxon>Croceicoccus</taxon>
    </lineage>
</organism>
<feature type="domain" description="HPP transmembrane region" evidence="2">
    <location>
        <begin position="11"/>
        <end position="165"/>
    </location>
</feature>
<dbReference type="PATRIC" id="fig|1348774.3.peg.947"/>